<proteinExistence type="predicted"/>
<dbReference type="AlphaFoldDB" id="A0A7K0DEZ4"/>
<comment type="caution">
    <text evidence="2">The sequence shown here is derived from an EMBL/GenBank/DDBJ whole genome shotgun (WGS) entry which is preliminary data.</text>
</comment>
<dbReference type="Pfam" id="PF12079">
    <property type="entry name" value="DUF3558"/>
    <property type="match status" value="1"/>
</dbReference>
<dbReference type="InterPro" id="IPR024520">
    <property type="entry name" value="DUF3558"/>
</dbReference>
<protein>
    <recommendedName>
        <fullName evidence="4">DUF3558 domain-containing protein</fullName>
    </recommendedName>
</protein>
<evidence type="ECO:0000313" key="3">
    <source>
        <dbReference type="Proteomes" id="UP000438448"/>
    </source>
</evidence>
<evidence type="ECO:0000313" key="2">
    <source>
        <dbReference type="EMBL" id="MQY23414.1"/>
    </source>
</evidence>
<dbReference type="EMBL" id="WEGK01000019">
    <property type="protein sequence ID" value="MQY23414.1"/>
    <property type="molecule type" value="Genomic_DNA"/>
</dbReference>
<keyword evidence="1" id="KW-0732">Signal</keyword>
<dbReference type="PROSITE" id="PS51257">
    <property type="entry name" value="PROKAR_LIPOPROTEIN"/>
    <property type="match status" value="1"/>
</dbReference>
<dbReference type="Proteomes" id="UP000438448">
    <property type="component" value="Unassembled WGS sequence"/>
</dbReference>
<evidence type="ECO:0000256" key="1">
    <source>
        <dbReference type="SAM" id="SignalP"/>
    </source>
</evidence>
<organism evidence="2 3">
    <name type="scientific">Nocardia macrotermitis</name>
    <dbReference type="NCBI Taxonomy" id="2585198"/>
    <lineage>
        <taxon>Bacteria</taxon>
        <taxon>Bacillati</taxon>
        <taxon>Actinomycetota</taxon>
        <taxon>Actinomycetes</taxon>
        <taxon>Mycobacteriales</taxon>
        <taxon>Nocardiaceae</taxon>
        <taxon>Nocardia</taxon>
    </lineage>
</organism>
<reference evidence="2 3" key="1">
    <citation type="submission" date="2019-10" db="EMBL/GenBank/DDBJ databases">
        <title>Nocardia macrotermitis sp. nov. and Nocardia aurantia sp. nov., isolated from the gut of fungus growing-termite Macrotermes natalensis.</title>
        <authorList>
            <person name="Benndorf R."/>
            <person name="Schwitalla J."/>
            <person name="Martin K."/>
            <person name="De Beer W."/>
            <person name="Kaster A.-K."/>
            <person name="Vollmers J."/>
            <person name="Poulsen M."/>
            <person name="Beemelmanns C."/>
        </authorList>
    </citation>
    <scope>NUCLEOTIDE SEQUENCE [LARGE SCALE GENOMIC DNA]</scope>
    <source>
        <strain evidence="2 3">RB20</strain>
    </source>
</reference>
<feature type="signal peptide" evidence="1">
    <location>
        <begin position="1"/>
        <end position="23"/>
    </location>
</feature>
<gene>
    <name evidence="2" type="ORF">NRB20_65420</name>
</gene>
<evidence type="ECO:0008006" key="4">
    <source>
        <dbReference type="Google" id="ProtNLM"/>
    </source>
</evidence>
<accession>A0A7K0DEZ4</accession>
<name>A0A7K0DEZ4_9NOCA</name>
<feature type="chain" id="PRO_5039653765" description="DUF3558 domain-containing protein" evidence="1">
    <location>
        <begin position="24"/>
        <end position="169"/>
    </location>
</feature>
<keyword evidence="3" id="KW-1185">Reference proteome</keyword>
<sequence>MRAMGRAALAVLVVATVAGCSGGGTPQTQSTPAAAANILAGCGPVSDQAIAGQLRATSVRRESAPTTCTWIAQTPSGTIDISYSWFSGDVLMRETQVAAQYGYSIEKVVVDRFGAMYWRDPQDPSSCGVTAADGGTVTWWVQNRDRAAQPDPCPAAMSLMHTTLTFDGI</sequence>